<reference evidence="1 2" key="1">
    <citation type="submission" date="2019-02" db="EMBL/GenBank/DDBJ databases">
        <title>Draft genome sequence of Arthrospira platensis NIES-3787.</title>
        <authorList>
            <person name="Yamaguchi H."/>
            <person name="Suzuki S."/>
            <person name="Kawachi M."/>
        </authorList>
    </citation>
    <scope>NUCLEOTIDE SEQUENCE [LARGE SCALE GENOMIC DNA]</scope>
    <source>
        <strain evidence="1 2">NIES-3787</strain>
    </source>
</reference>
<protein>
    <submittedName>
        <fullName evidence="1">Uncharacterized protein</fullName>
    </submittedName>
</protein>
<evidence type="ECO:0000313" key="1">
    <source>
        <dbReference type="EMBL" id="GCL47272.1"/>
    </source>
</evidence>
<organism evidence="1 2">
    <name type="scientific">Microcystis aeruginosa NIES-3787</name>
    <dbReference type="NCBI Taxonomy" id="2517782"/>
    <lineage>
        <taxon>Bacteria</taxon>
        <taxon>Bacillati</taxon>
        <taxon>Cyanobacteriota</taxon>
        <taxon>Cyanophyceae</taxon>
        <taxon>Oscillatoriophycideae</taxon>
        <taxon>Chroococcales</taxon>
        <taxon>Microcystaceae</taxon>
        <taxon>Microcystis</taxon>
    </lineage>
</organism>
<comment type="caution">
    <text evidence="1">The sequence shown here is derived from an EMBL/GenBank/DDBJ whole genome shotgun (WGS) entry which is preliminary data.</text>
</comment>
<dbReference type="EMBL" id="BJCH01000039">
    <property type="protein sequence ID" value="GCL47272.1"/>
    <property type="molecule type" value="Genomic_DNA"/>
</dbReference>
<evidence type="ECO:0000313" key="2">
    <source>
        <dbReference type="Proteomes" id="UP000438874"/>
    </source>
</evidence>
<name>A0A6H9GMB4_MICAE</name>
<accession>A0A6H9GMB4</accession>
<gene>
    <name evidence="1" type="ORF">NIES3787_29780</name>
</gene>
<dbReference type="Proteomes" id="UP000438874">
    <property type="component" value="Unassembled WGS sequence"/>
</dbReference>
<dbReference type="AlphaFoldDB" id="A0A6H9GMB4"/>
<sequence>MCATIRLELMTHRAGALWIPRINLELTSIFSALA</sequence>
<proteinExistence type="predicted"/>